<name>A0A0F9HPH4_9ZZZZ</name>
<sequence length="81" mass="9286">MAVLIHRRGKEGAPDILEEAVCWTLGPLTLRIWADEDKTSLLCEFPLGEVIRLEFPETALKKYLRPKPKKLGEDLIEEKKV</sequence>
<reference evidence="1" key="1">
    <citation type="journal article" date="2015" name="Nature">
        <title>Complex archaea that bridge the gap between prokaryotes and eukaryotes.</title>
        <authorList>
            <person name="Spang A."/>
            <person name="Saw J.H."/>
            <person name="Jorgensen S.L."/>
            <person name="Zaremba-Niedzwiedzka K."/>
            <person name="Martijn J."/>
            <person name="Lind A.E."/>
            <person name="van Eijk R."/>
            <person name="Schleper C."/>
            <person name="Guy L."/>
            <person name="Ettema T.J."/>
        </authorList>
    </citation>
    <scope>NUCLEOTIDE SEQUENCE</scope>
</reference>
<proteinExistence type="predicted"/>
<protein>
    <submittedName>
        <fullName evidence="1">Uncharacterized protein</fullName>
    </submittedName>
</protein>
<evidence type="ECO:0000313" key="1">
    <source>
        <dbReference type="EMBL" id="KKM05162.1"/>
    </source>
</evidence>
<dbReference type="AlphaFoldDB" id="A0A0F9HPH4"/>
<organism evidence="1">
    <name type="scientific">marine sediment metagenome</name>
    <dbReference type="NCBI Taxonomy" id="412755"/>
    <lineage>
        <taxon>unclassified sequences</taxon>
        <taxon>metagenomes</taxon>
        <taxon>ecological metagenomes</taxon>
    </lineage>
</organism>
<gene>
    <name evidence="1" type="ORF">LCGC14_1756910</name>
</gene>
<accession>A0A0F9HPH4</accession>
<comment type="caution">
    <text evidence="1">The sequence shown here is derived from an EMBL/GenBank/DDBJ whole genome shotgun (WGS) entry which is preliminary data.</text>
</comment>
<dbReference type="EMBL" id="LAZR01016285">
    <property type="protein sequence ID" value="KKM05162.1"/>
    <property type="molecule type" value="Genomic_DNA"/>
</dbReference>